<dbReference type="InterPro" id="IPR036565">
    <property type="entry name" value="Mur-like_cat_sf"/>
</dbReference>
<dbReference type="InterPro" id="IPR036615">
    <property type="entry name" value="Mur_ligase_C_dom_sf"/>
</dbReference>
<organism evidence="14 15">
    <name type="scientific">Ignelater luminosus</name>
    <name type="common">Cucubano</name>
    <name type="synonym">Pyrophorus luminosus</name>
    <dbReference type="NCBI Taxonomy" id="2038154"/>
    <lineage>
        <taxon>Eukaryota</taxon>
        <taxon>Metazoa</taxon>
        <taxon>Ecdysozoa</taxon>
        <taxon>Arthropoda</taxon>
        <taxon>Hexapoda</taxon>
        <taxon>Insecta</taxon>
        <taxon>Pterygota</taxon>
        <taxon>Neoptera</taxon>
        <taxon>Endopterygota</taxon>
        <taxon>Coleoptera</taxon>
        <taxon>Polyphaga</taxon>
        <taxon>Elateriformia</taxon>
        <taxon>Elateroidea</taxon>
        <taxon>Elateridae</taxon>
        <taxon>Agrypninae</taxon>
        <taxon>Pyrophorini</taxon>
        <taxon>Ignelater</taxon>
    </lineage>
</organism>
<comment type="catalytic activity">
    <reaction evidence="12">
        <text>(6S)-5,6,7,8-tetrahydrofolyl-(gamma-L-Glu)(n) + L-glutamate + ATP = (6S)-5,6,7,8-tetrahydrofolyl-(gamma-L-Glu)(n+1) + ADP + phosphate + H(+)</text>
        <dbReference type="Rhea" id="RHEA:10580"/>
        <dbReference type="Rhea" id="RHEA-COMP:14738"/>
        <dbReference type="Rhea" id="RHEA-COMP:14740"/>
        <dbReference type="ChEBI" id="CHEBI:15378"/>
        <dbReference type="ChEBI" id="CHEBI:29985"/>
        <dbReference type="ChEBI" id="CHEBI:30616"/>
        <dbReference type="ChEBI" id="CHEBI:43474"/>
        <dbReference type="ChEBI" id="CHEBI:141005"/>
        <dbReference type="ChEBI" id="CHEBI:456216"/>
        <dbReference type="EC" id="6.3.2.17"/>
    </reaction>
</comment>
<dbReference type="EMBL" id="VTPC01007218">
    <property type="protein sequence ID" value="KAF2894225.1"/>
    <property type="molecule type" value="Genomic_DNA"/>
</dbReference>
<dbReference type="SUPFAM" id="SSF53244">
    <property type="entry name" value="MurD-like peptide ligases, peptide-binding domain"/>
    <property type="match status" value="1"/>
</dbReference>
<keyword evidence="8" id="KW-0067">ATP-binding</keyword>
<dbReference type="PROSITE" id="PS01011">
    <property type="entry name" value="FOLYLPOLYGLU_SYNT_1"/>
    <property type="match status" value="1"/>
</dbReference>
<evidence type="ECO:0000313" key="14">
    <source>
        <dbReference type="EMBL" id="KAF2894225.1"/>
    </source>
</evidence>
<dbReference type="Proteomes" id="UP000801492">
    <property type="component" value="Unassembled WGS sequence"/>
</dbReference>
<dbReference type="GO" id="GO:0005829">
    <property type="term" value="C:cytosol"/>
    <property type="evidence" value="ECO:0007669"/>
    <property type="project" value="TreeGrafter"/>
</dbReference>
<dbReference type="SUPFAM" id="SSF53623">
    <property type="entry name" value="MurD-like peptide ligases, catalytic domain"/>
    <property type="match status" value="1"/>
</dbReference>
<keyword evidence="6" id="KW-0479">Metal-binding</keyword>
<dbReference type="InterPro" id="IPR001645">
    <property type="entry name" value="Folylpolyglutamate_synth"/>
</dbReference>
<dbReference type="GO" id="GO:0005739">
    <property type="term" value="C:mitochondrion"/>
    <property type="evidence" value="ECO:0007669"/>
    <property type="project" value="TreeGrafter"/>
</dbReference>
<keyword evidence="4" id="KW-0554">One-carbon metabolism</keyword>
<dbReference type="InterPro" id="IPR018109">
    <property type="entry name" value="Folylpolyglutamate_synth_CS"/>
</dbReference>
<evidence type="ECO:0000256" key="9">
    <source>
        <dbReference type="ARBA" id="ARBA00022842"/>
    </source>
</evidence>
<name>A0A8K0G789_IGNLU</name>
<evidence type="ECO:0000256" key="10">
    <source>
        <dbReference type="ARBA" id="ARBA00030592"/>
    </source>
</evidence>
<feature type="domain" description="Mur ligase central" evidence="13">
    <location>
        <begin position="85"/>
        <end position="185"/>
    </location>
</feature>
<dbReference type="PANTHER" id="PTHR11136">
    <property type="entry name" value="FOLYLPOLYGLUTAMATE SYNTHASE-RELATED"/>
    <property type="match status" value="1"/>
</dbReference>
<comment type="similarity">
    <text evidence="2">Belongs to the folylpolyglutamate synthase family.</text>
</comment>
<dbReference type="GO" id="GO:0046872">
    <property type="term" value="F:metal ion binding"/>
    <property type="evidence" value="ECO:0007669"/>
    <property type="project" value="UniProtKB-KW"/>
</dbReference>
<dbReference type="GO" id="GO:0005524">
    <property type="term" value="F:ATP binding"/>
    <property type="evidence" value="ECO:0007669"/>
    <property type="project" value="UniProtKB-KW"/>
</dbReference>
<dbReference type="PANTHER" id="PTHR11136:SF5">
    <property type="entry name" value="FOLYLPOLYGLUTAMATE SYNTHASE, MITOCHONDRIAL"/>
    <property type="match status" value="1"/>
</dbReference>
<dbReference type="AlphaFoldDB" id="A0A8K0G789"/>
<dbReference type="UniPathway" id="UPA00850"/>
<sequence>MQKCSRNFIANYFPNASREHPLTDYENAIKALNSLQSNAEYIKNAQQERLSHPEEFSKTILQAQKYLIRSGINLETLDELPVIHVAGTKGKGTTCALCESILRQHGLRTGFYSSPHMLEVRERILFLLEKVDVAIIEVGIGGEYDSTNILRKVPIVGITSLGLDHTSILGDTIEKIAWHKAGIMKPGCQAFTVPQQSKAMKIIEDRSIELKSTLQVVEPFLSSSLLKNSNGPTDIFNMNASLAVTLAQAWLNLKTETQVNIINSEETKLGLLKCKWPGRYQIVHDINTFYLDGAHTPESIEVCVQWFKKETQKSTHKKILIFNVTGDRDSKDLLNKLRACSFEEVYFVPNKATKNDKEDNQNFNIGTDKQMARCYVHHNLWIELEHTNNTYSKAQLVKVLPSVLEAIQECNNANCSLLITGSLHLVGAALSIIDPQLKVFGNNTT</sequence>
<evidence type="ECO:0000313" key="15">
    <source>
        <dbReference type="Proteomes" id="UP000801492"/>
    </source>
</evidence>
<keyword evidence="5" id="KW-0436">Ligase</keyword>
<dbReference type="Gene3D" id="3.90.190.20">
    <property type="entry name" value="Mur ligase, C-terminal domain"/>
    <property type="match status" value="1"/>
</dbReference>
<gene>
    <name evidence="14" type="ORF">ILUMI_11950</name>
</gene>
<protein>
    <recommendedName>
        <fullName evidence="3">tetrahydrofolate synthase</fullName>
        <ecNumber evidence="3">6.3.2.17</ecNumber>
    </recommendedName>
    <alternativeName>
        <fullName evidence="11">Folylpoly-gamma-glutamate synthetase</fullName>
    </alternativeName>
    <alternativeName>
        <fullName evidence="10">Tetrahydrofolylpolyglutamate synthase</fullName>
    </alternativeName>
</protein>
<evidence type="ECO:0000256" key="11">
    <source>
        <dbReference type="ARBA" id="ARBA00030876"/>
    </source>
</evidence>
<evidence type="ECO:0000256" key="12">
    <source>
        <dbReference type="ARBA" id="ARBA00047493"/>
    </source>
</evidence>
<evidence type="ECO:0000256" key="2">
    <source>
        <dbReference type="ARBA" id="ARBA00008276"/>
    </source>
</evidence>
<evidence type="ECO:0000256" key="4">
    <source>
        <dbReference type="ARBA" id="ARBA00022563"/>
    </source>
</evidence>
<dbReference type="EC" id="6.3.2.17" evidence="3"/>
<dbReference type="NCBIfam" id="TIGR01499">
    <property type="entry name" value="folC"/>
    <property type="match status" value="1"/>
</dbReference>
<dbReference type="OrthoDB" id="5212574at2759"/>
<evidence type="ECO:0000256" key="7">
    <source>
        <dbReference type="ARBA" id="ARBA00022741"/>
    </source>
</evidence>
<proteinExistence type="inferred from homology"/>
<accession>A0A8K0G789</accession>
<dbReference type="Gene3D" id="3.40.1190.10">
    <property type="entry name" value="Mur-like, catalytic domain"/>
    <property type="match status" value="2"/>
</dbReference>
<reference evidence="14" key="1">
    <citation type="submission" date="2019-08" db="EMBL/GenBank/DDBJ databases">
        <title>The genome of the North American firefly Photinus pyralis.</title>
        <authorList>
            <consortium name="Photinus pyralis genome working group"/>
            <person name="Fallon T.R."/>
            <person name="Sander Lower S.E."/>
            <person name="Weng J.-K."/>
        </authorList>
    </citation>
    <scope>NUCLEOTIDE SEQUENCE</scope>
    <source>
        <strain evidence="14">TRF0915ILg1</strain>
        <tissue evidence="14">Whole body</tissue>
    </source>
</reference>
<evidence type="ECO:0000256" key="8">
    <source>
        <dbReference type="ARBA" id="ARBA00022840"/>
    </source>
</evidence>
<dbReference type="Pfam" id="PF08245">
    <property type="entry name" value="Mur_ligase_M"/>
    <property type="match status" value="1"/>
</dbReference>
<evidence type="ECO:0000256" key="3">
    <source>
        <dbReference type="ARBA" id="ARBA00013025"/>
    </source>
</evidence>
<comment type="caution">
    <text evidence="14">The sequence shown here is derived from an EMBL/GenBank/DDBJ whole genome shotgun (WGS) entry which is preliminary data.</text>
</comment>
<evidence type="ECO:0000256" key="6">
    <source>
        <dbReference type="ARBA" id="ARBA00022723"/>
    </source>
</evidence>
<evidence type="ECO:0000259" key="13">
    <source>
        <dbReference type="Pfam" id="PF08245"/>
    </source>
</evidence>
<comment type="pathway">
    <text evidence="1">Cofactor biosynthesis; tetrahydrofolylpolyglutamate biosynthesis.</text>
</comment>
<keyword evidence="15" id="KW-1185">Reference proteome</keyword>
<dbReference type="GO" id="GO:0006730">
    <property type="term" value="P:one-carbon metabolic process"/>
    <property type="evidence" value="ECO:0007669"/>
    <property type="project" value="UniProtKB-KW"/>
</dbReference>
<keyword evidence="7" id="KW-0547">Nucleotide-binding</keyword>
<dbReference type="GO" id="GO:0004326">
    <property type="term" value="F:tetrahydrofolylpolyglutamate synthase activity"/>
    <property type="evidence" value="ECO:0007669"/>
    <property type="project" value="UniProtKB-EC"/>
</dbReference>
<evidence type="ECO:0000256" key="5">
    <source>
        <dbReference type="ARBA" id="ARBA00022598"/>
    </source>
</evidence>
<dbReference type="PROSITE" id="PS01012">
    <property type="entry name" value="FOLYLPOLYGLU_SYNT_2"/>
    <property type="match status" value="1"/>
</dbReference>
<keyword evidence="9" id="KW-0460">Magnesium</keyword>
<evidence type="ECO:0000256" key="1">
    <source>
        <dbReference type="ARBA" id="ARBA00005150"/>
    </source>
</evidence>
<dbReference type="InterPro" id="IPR013221">
    <property type="entry name" value="Mur_ligase_cen"/>
</dbReference>